<dbReference type="Proteomes" id="UP000005850">
    <property type="component" value="Chromosome"/>
</dbReference>
<dbReference type="PANTHER" id="PTHR10465">
    <property type="entry name" value="TRANSMEMBRANE GTPASE FZO1"/>
    <property type="match status" value="1"/>
</dbReference>
<evidence type="ECO:0000256" key="2">
    <source>
        <dbReference type="ARBA" id="ARBA00022741"/>
    </source>
</evidence>
<dbReference type="CDD" id="cd09912">
    <property type="entry name" value="DLP_2"/>
    <property type="match status" value="1"/>
</dbReference>
<dbReference type="HOGENOM" id="CLU_036283_0_0_9"/>
<keyword evidence="2" id="KW-0547">Nucleotide-binding</keyword>
<dbReference type="PANTHER" id="PTHR10465:SF0">
    <property type="entry name" value="SARCALUMENIN"/>
    <property type="match status" value="1"/>
</dbReference>
<evidence type="ECO:0000256" key="1">
    <source>
        <dbReference type="ARBA" id="ARBA00004370"/>
    </source>
</evidence>
<evidence type="ECO:0000256" key="5">
    <source>
        <dbReference type="ARBA" id="ARBA00023136"/>
    </source>
</evidence>
<dbReference type="STRING" id="1042163.BRLA_c039980"/>
<evidence type="ECO:0000313" key="8">
    <source>
        <dbReference type="EMBL" id="AIG28281.1"/>
    </source>
</evidence>
<reference evidence="8 9" key="1">
    <citation type="journal article" date="2011" name="J. Bacteriol.">
        <title>Genome sequence of Brevibacillus laterosporus LMG 15441, a pathogen of invertebrates.</title>
        <authorList>
            <person name="Djukic M."/>
            <person name="Poehlein A."/>
            <person name="Thurmer A."/>
            <person name="Daniel R."/>
        </authorList>
    </citation>
    <scope>NUCLEOTIDE SEQUENCE [LARGE SCALE GENOMIC DNA]</scope>
    <source>
        <strain evidence="8 9">LMG 15441</strain>
    </source>
</reference>
<gene>
    <name evidence="8" type="ORF">BRLA_c039980</name>
</gene>
<keyword evidence="5" id="KW-0472">Membrane</keyword>
<evidence type="ECO:0000256" key="3">
    <source>
        <dbReference type="ARBA" id="ARBA00022801"/>
    </source>
</evidence>
<feature type="coiled-coil region" evidence="6">
    <location>
        <begin position="504"/>
        <end position="531"/>
    </location>
</feature>
<evidence type="ECO:0000256" key="6">
    <source>
        <dbReference type="SAM" id="Coils"/>
    </source>
</evidence>
<proteinExistence type="predicted"/>
<dbReference type="SUPFAM" id="SSF52540">
    <property type="entry name" value="P-loop containing nucleoside triphosphate hydrolases"/>
    <property type="match status" value="1"/>
</dbReference>
<feature type="domain" description="Dynamin N-terminal" evidence="7">
    <location>
        <begin position="56"/>
        <end position="209"/>
    </location>
</feature>
<keyword evidence="4" id="KW-0342">GTP-binding</keyword>
<dbReference type="InterPro" id="IPR045063">
    <property type="entry name" value="Dynamin_N"/>
</dbReference>
<name>A0A075RA78_BRELA</name>
<dbReference type="eggNOG" id="COG0699">
    <property type="taxonomic scope" value="Bacteria"/>
</dbReference>
<keyword evidence="3 8" id="KW-0378">Hydrolase</keyword>
<evidence type="ECO:0000259" key="7">
    <source>
        <dbReference type="Pfam" id="PF00350"/>
    </source>
</evidence>
<dbReference type="GO" id="GO:0003924">
    <property type="term" value="F:GTPase activity"/>
    <property type="evidence" value="ECO:0007669"/>
    <property type="project" value="InterPro"/>
</dbReference>
<dbReference type="AlphaFoldDB" id="A0A075RA78"/>
<keyword evidence="6" id="KW-0175">Coiled coil</keyword>
<accession>A0A075RA78</accession>
<dbReference type="EC" id="3.6.5.5" evidence="8"/>
<dbReference type="Pfam" id="PF00350">
    <property type="entry name" value="Dynamin_N"/>
    <property type="match status" value="1"/>
</dbReference>
<sequence>MIAYTEEMKQENKKALQQRVEQLGHVALLMRQHGDESQALKIEQLVTKGNAEEMSIAFCGHFSAGKSTMINTILGQELLPSNPIPTSANVVKIRGGQPAANVYTRHSGVLHFDPQTNLEELKKFAVDGDQVEWVEICYPGLFLDEKSSLLDTPGIDSTDAAHKVATESALHLADAVIYMMDYNHVQAEENFNFTKMLTDRKKPVYLVINMIDKHVDFELDFDDYKESVEEAFATWNIKPNGIFYTTLAEPEHPENQYEEFREQLISLYHHRTELLADSILHASLALIEEHIRFLRRANQTQLEEVIEQIDNGLSALQEKGYDVTNEESLMQLLALTEKEWSHLQQNNQQAYNEMEKELTSLLQNARLTYYSTNQAAEAYVETRKPGFKVGFLFTAKKTEEERQARLQALLNDVTEKVAGNLDFHYKQLLLAFADRYNIRDEAYNKAVHANQIELTSEWLASLVKEGAGTSEYVMNYCQDISDSIKAKYRKQGLSFIDQLNSKLTEQAITEENKVKERLDELRKLEQAFKQQKTYLDQETNTKQKLTSLLAGDI</sequence>
<protein>
    <submittedName>
        <fullName evidence="8">Bacterial dynamin-like protein</fullName>
        <ecNumber evidence="8">3.6.5.5</ecNumber>
    </submittedName>
</protein>
<dbReference type="EMBL" id="CP007806">
    <property type="protein sequence ID" value="AIG28281.1"/>
    <property type="molecule type" value="Genomic_DNA"/>
</dbReference>
<dbReference type="GO" id="GO:0005525">
    <property type="term" value="F:GTP binding"/>
    <property type="evidence" value="ECO:0007669"/>
    <property type="project" value="UniProtKB-KW"/>
</dbReference>
<dbReference type="InterPro" id="IPR027094">
    <property type="entry name" value="Mitofusin_fam"/>
</dbReference>
<dbReference type="GO" id="GO:0016020">
    <property type="term" value="C:membrane"/>
    <property type="evidence" value="ECO:0007669"/>
    <property type="project" value="UniProtKB-SubCell"/>
</dbReference>
<keyword evidence="9" id="KW-1185">Reference proteome</keyword>
<evidence type="ECO:0000256" key="4">
    <source>
        <dbReference type="ARBA" id="ARBA00023134"/>
    </source>
</evidence>
<dbReference type="Gene3D" id="3.40.50.300">
    <property type="entry name" value="P-loop containing nucleotide triphosphate hydrolases"/>
    <property type="match status" value="1"/>
</dbReference>
<evidence type="ECO:0000313" key="9">
    <source>
        <dbReference type="Proteomes" id="UP000005850"/>
    </source>
</evidence>
<organism evidence="8 9">
    <name type="scientific">Brevibacillus laterosporus LMG 15441</name>
    <dbReference type="NCBI Taxonomy" id="1042163"/>
    <lineage>
        <taxon>Bacteria</taxon>
        <taxon>Bacillati</taxon>
        <taxon>Bacillota</taxon>
        <taxon>Bacilli</taxon>
        <taxon>Bacillales</taxon>
        <taxon>Paenibacillaceae</taxon>
        <taxon>Brevibacillus</taxon>
    </lineage>
</organism>
<dbReference type="InterPro" id="IPR027417">
    <property type="entry name" value="P-loop_NTPase"/>
</dbReference>
<dbReference type="KEGG" id="blr:BRLA_c039980"/>
<dbReference type="RefSeq" id="WP_003334732.1">
    <property type="nucleotide sequence ID" value="NZ_CP007806.1"/>
</dbReference>
<comment type="subcellular location">
    <subcellularLocation>
        <location evidence="1">Membrane</location>
    </subcellularLocation>
</comment>